<name>A0ABV0AEB8_9FLAO</name>
<evidence type="ECO:0000313" key="1">
    <source>
        <dbReference type="EMBL" id="MEN3324301.1"/>
    </source>
</evidence>
<accession>A0ABV0AEB8</accession>
<dbReference type="Proteomes" id="UP001416393">
    <property type="component" value="Unassembled WGS sequence"/>
</dbReference>
<keyword evidence="2" id="KW-1185">Reference proteome</keyword>
<protein>
    <recommendedName>
        <fullName evidence="3">YARHG domain-containing protein</fullName>
    </recommendedName>
</protein>
<gene>
    <name evidence="1" type="ORF">VP395_11235</name>
</gene>
<organism evidence="1 2">
    <name type="scientific">Mariniflexile soesokkakense</name>
    <dbReference type="NCBI Taxonomy" id="1343160"/>
    <lineage>
        <taxon>Bacteria</taxon>
        <taxon>Pseudomonadati</taxon>
        <taxon>Bacteroidota</taxon>
        <taxon>Flavobacteriia</taxon>
        <taxon>Flavobacteriales</taxon>
        <taxon>Flavobacteriaceae</taxon>
        <taxon>Mariniflexile</taxon>
    </lineage>
</organism>
<reference evidence="1 2" key="1">
    <citation type="submission" date="2024-01" db="EMBL/GenBank/DDBJ databases">
        <title>Mariniflexile litorale sp. nov., isolated from the shallow sediments of the Sea of Japan.</title>
        <authorList>
            <person name="Romanenko L."/>
            <person name="Bystritskaya E."/>
            <person name="Isaeva M."/>
        </authorList>
    </citation>
    <scope>NUCLEOTIDE SEQUENCE [LARGE SCALE GENOMIC DNA]</scope>
    <source>
        <strain evidence="1 2">KCTC 32427</strain>
    </source>
</reference>
<proteinExistence type="predicted"/>
<dbReference type="RefSeq" id="WP_346242106.1">
    <property type="nucleotide sequence ID" value="NZ_JAZHYP010000005.1"/>
</dbReference>
<evidence type="ECO:0008006" key="3">
    <source>
        <dbReference type="Google" id="ProtNLM"/>
    </source>
</evidence>
<evidence type="ECO:0000313" key="2">
    <source>
        <dbReference type="Proteomes" id="UP001416393"/>
    </source>
</evidence>
<comment type="caution">
    <text evidence="1">The sequence shown here is derived from an EMBL/GenBank/DDBJ whole genome shotgun (WGS) entry which is preliminary data.</text>
</comment>
<dbReference type="EMBL" id="JAZHYP010000005">
    <property type="protein sequence ID" value="MEN3324301.1"/>
    <property type="molecule type" value="Genomic_DNA"/>
</dbReference>
<sequence>MKGAFIFSLLLYFNIMSLYAHREKTYYLFGKIGETEVAIQLDEYGTDCTARYITKKDKYDSILEGEILENGQFNLYSKHWDKDKKTTIIDDSVYLIEKEKNIWSGTWKYKDGKEVNFVLTPILIEALNHPYTSAIKKHVITPFNAYRTQDVYFTDIKKEKISKGIYIKHTIDPISKISFFRVLNNPKKNIIADTINDKLVAIHLNMINEKYSCVYAVSKGNYTSNFEVHFLNPQLISFSINTHQACYGDQGEDSTEHETFKMIDAKKIILEDLYWFGNKPQPELQKGEYEWFQYRYKEFGPKILALLTELYPEKITPQKPIECNYNDVKLWEFPEWYFTPKGLYLKYQSQTNKKCDDSTWSVIPYEKLNGFTTMEFGLIK</sequence>